<feature type="transmembrane region" description="Helical" evidence="2">
    <location>
        <begin position="133"/>
        <end position="151"/>
    </location>
</feature>
<gene>
    <name evidence="3" type="ORF">C2G38_2320732</name>
</gene>
<dbReference type="EMBL" id="QKWP01000777">
    <property type="protein sequence ID" value="RIB15012.1"/>
    <property type="molecule type" value="Genomic_DNA"/>
</dbReference>
<dbReference type="OrthoDB" id="9975416at2759"/>
<name>A0A397UZ50_9GLOM</name>
<proteinExistence type="predicted"/>
<dbReference type="AlphaFoldDB" id="A0A397UZ50"/>
<keyword evidence="2" id="KW-0472">Membrane</keyword>
<keyword evidence="4" id="KW-1185">Reference proteome</keyword>
<keyword evidence="2" id="KW-0812">Transmembrane</keyword>
<accession>A0A397UZ50</accession>
<dbReference type="Proteomes" id="UP000266673">
    <property type="component" value="Unassembled WGS sequence"/>
</dbReference>
<sequence length="152" mass="16066">MPKAKVTLNKPAETKDRHKALAENEALGAKTDYAKDLLRGFKQAISMLSITSELAGDIDGLGLSSTVDVDESPGKINDEPPGAANELPGAANELPGAADELPGATNESPGTTAANKLLPRTRKVLGEKSKENLLKNFLPGIYLTIVFFILII</sequence>
<evidence type="ECO:0000256" key="2">
    <source>
        <dbReference type="SAM" id="Phobius"/>
    </source>
</evidence>
<evidence type="ECO:0000313" key="3">
    <source>
        <dbReference type="EMBL" id="RIB15012.1"/>
    </source>
</evidence>
<evidence type="ECO:0000256" key="1">
    <source>
        <dbReference type="SAM" id="MobiDB-lite"/>
    </source>
</evidence>
<protein>
    <submittedName>
        <fullName evidence="3">Uncharacterized protein</fullName>
    </submittedName>
</protein>
<organism evidence="3 4">
    <name type="scientific">Gigaspora rosea</name>
    <dbReference type="NCBI Taxonomy" id="44941"/>
    <lineage>
        <taxon>Eukaryota</taxon>
        <taxon>Fungi</taxon>
        <taxon>Fungi incertae sedis</taxon>
        <taxon>Mucoromycota</taxon>
        <taxon>Glomeromycotina</taxon>
        <taxon>Glomeromycetes</taxon>
        <taxon>Diversisporales</taxon>
        <taxon>Gigasporaceae</taxon>
        <taxon>Gigaspora</taxon>
    </lineage>
</organism>
<feature type="region of interest" description="Disordered" evidence="1">
    <location>
        <begin position="69"/>
        <end position="113"/>
    </location>
</feature>
<reference evidence="3 4" key="1">
    <citation type="submission" date="2018-06" db="EMBL/GenBank/DDBJ databases">
        <title>Comparative genomics reveals the genomic features of Rhizophagus irregularis, R. cerebriforme, R. diaphanum and Gigaspora rosea, and their symbiotic lifestyle signature.</title>
        <authorList>
            <person name="Morin E."/>
            <person name="San Clemente H."/>
            <person name="Chen E.C.H."/>
            <person name="De La Providencia I."/>
            <person name="Hainaut M."/>
            <person name="Kuo A."/>
            <person name="Kohler A."/>
            <person name="Murat C."/>
            <person name="Tang N."/>
            <person name="Roy S."/>
            <person name="Loubradou J."/>
            <person name="Henrissat B."/>
            <person name="Grigoriev I.V."/>
            <person name="Corradi N."/>
            <person name="Roux C."/>
            <person name="Martin F.M."/>
        </authorList>
    </citation>
    <scope>NUCLEOTIDE SEQUENCE [LARGE SCALE GENOMIC DNA]</scope>
    <source>
        <strain evidence="3 4">DAOM 194757</strain>
    </source>
</reference>
<keyword evidence="2" id="KW-1133">Transmembrane helix</keyword>
<evidence type="ECO:0000313" key="4">
    <source>
        <dbReference type="Proteomes" id="UP000266673"/>
    </source>
</evidence>
<comment type="caution">
    <text evidence="3">The sequence shown here is derived from an EMBL/GenBank/DDBJ whole genome shotgun (WGS) entry which is preliminary data.</text>
</comment>